<dbReference type="InterPro" id="IPR025380">
    <property type="entry name" value="DUF4369"/>
</dbReference>
<evidence type="ECO:0000313" key="6">
    <source>
        <dbReference type="EMBL" id="TFB31739.1"/>
    </source>
</evidence>
<evidence type="ECO:0000313" key="7">
    <source>
        <dbReference type="Proteomes" id="UP000297429"/>
    </source>
</evidence>
<dbReference type="InterPro" id="IPR000866">
    <property type="entry name" value="AhpC/TSA"/>
</dbReference>
<reference evidence="6 7" key="1">
    <citation type="submission" date="2019-03" db="EMBL/GenBank/DDBJ databases">
        <authorList>
            <person name="He R.-H."/>
        </authorList>
    </citation>
    <scope>NUCLEOTIDE SEQUENCE [LARGE SCALE GENOMIC DNA]</scope>
    <source>
        <strain evidence="6 7">DSM 19624</strain>
    </source>
</reference>
<dbReference type="PROSITE" id="PS00194">
    <property type="entry name" value="THIOREDOXIN_1"/>
    <property type="match status" value="1"/>
</dbReference>
<sequence>MLQMVPTVLTDSAEVKSGTFLFKGILARPVQAQVILDHAGKGLGSIDHSVDAINLYLEKGNIVLAGADSVKNATISGSKLNDEYLKYISNFAAQEKAIQALTEEWKTASPDRKKDPGFRPGLEERFSEISDEKRAAQTAFIKKNPDSYFSLEALPEVAGYEFDLTKVEPLFMGLSPALRASAEGVSFMKSMDRSRATSTGAMAPDFIQNDVNDKPVKLSDFKGKYVLIDFWASWCGPCRAENPDVVKAYNAFKDKNFTVLGISLDKPGKKDAWLAAIAADGLTWTQVSDLKFWNNAVAKQYNIRGIPQNFLVDPTGKIVGKSLRGADLYKKLEELLGSKGRK</sequence>
<evidence type="ECO:0000256" key="4">
    <source>
        <dbReference type="ARBA" id="ARBA00023284"/>
    </source>
</evidence>
<dbReference type="InterPro" id="IPR050553">
    <property type="entry name" value="Thioredoxin_ResA/DsbE_sf"/>
</dbReference>
<dbReference type="CDD" id="cd02966">
    <property type="entry name" value="TlpA_like_family"/>
    <property type="match status" value="1"/>
</dbReference>
<dbReference type="InterPro" id="IPR036249">
    <property type="entry name" value="Thioredoxin-like_sf"/>
</dbReference>
<evidence type="ECO:0000256" key="3">
    <source>
        <dbReference type="ARBA" id="ARBA00023157"/>
    </source>
</evidence>
<protein>
    <submittedName>
        <fullName evidence="6">Redoxin domain-containing protein</fullName>
    </submittedName>
</protein>
<dbReference type="PANTHER" id="PTHR42852">
    <property type="entry name" value="THIOL:DISULFIDE INTERCHANGE PROTEIN DSBE"/>
    <property type="match status" value="1"/>
</dbReference>
<dbReference type="Pfam" id="PF14289">
    <property type="entry name" value="DUF4369"/>
    <property type="match status" value="1"/>
</dbReference>
<dbReference type="InterPro" id="IPR017937">
    <property type="entry name" value="Thioredoxin_CS"/>
</dbReference>
<dbReference type="Proteomes" id="UP000297429">
    <property type="component" value="Unassembled WGS sequence"/>
</dbReference>
<feature type="domain" description="Thioredoxin" evidence="5">
    <location>
        <begin position="197"/>
        <end position="341"/>
    </location>
</feature>
<organism evidence="6 7">
    <name type="scientific">Pedobacter alluvionis</name>
    <dbReference type="NCBI Taxonomy" id="475253"/>
    <lineage>
        <taxon>Bacteria</taxon>
        <taxon>Pseudomonadati</taxon>
        <taxon>Bacteroidota</taxon>
        <taxon>Sphingobacteriia</taxon>
        <taxon>Sphingobacteriales</taxon>
        <taxon>Sphingobacteriaceae</taxon>
        <taxon>Pedobacter</taxon>
    </lineage>
</organism>
<dbReference type="PANTHER" id="PTHR42852:SF6">
    <property type="entry name" value="THIOL:DISULFIDE INTERCHANGE PROTEIN DSBE"/>
    <property type="match status" value="1"/>
</dbReference>
<evidence type="ECO:0000259" key="5">
    <source>
        <dbReference type="PROSITE" id="PS51352"/>
    </source>
</evidence>
<dbReference type="Gene3D" id="3.40.30.10">
    <property type="entry name" value="Glutaredoxin"/>
    <property type="match status" value="1"/>
</dbReference>
<comment type="subcellular location">
    <subcellularLocation>
        <location evidence="1">Cell envelope</location>
    </subcellularLocation>
</comment>
<keyword evidence="2" id="KW-0201">Cytochrome c-type biogenesis</keyword>
<gene>
    <name evidence="6" type="ORF">E3V97_14245</name>
</gene>
<accession>A0ABY2HQ39</accession>
<name>A0ABY2HQ39_9SPHI</name>
<evidence type="ECO:0000256" key="1">
    <source>
        <dbReference type="ARBA" id="ARBA00004196"/>
    </source>
</evidence>
<dbReference type="SUPFAM" id="SSF52833">
    <property type="entry name" value="Thioredoxin-like"/>
    <property type="match status" value="1"/>
</dbReference>
<dbReference type="PROSITE" id="PS51352">
    <property type="entry name" value="THIOREDOXIN_2"/>
    <property type="match status" value="1"/>
</dbReference>
<evidence type="ECO:0000256" key="2">
    <source>
        <dbReference type="ARBA" id="ARBA00022748"/>
    </source>
</evidence>
<dbReference type="EMBL" id="SOPX01000002">
    <property type="protein sequence ID" value="TFB31739.1"/>
    <property type="molecule type" value="Genomic_DNA"/>
</dbReference>
<keyword evidence="4" id="KW-0676">Redox-active center</keyword>
<keyword evidence="7" id="KW-1185">Reference proteome</keyword>
<comment type="caution">
    <text evidence="6">The sequence shown here is derived from an EMBL/GenBank/DDBJ whole genome shotgun (WGS) entry which is preliminary data.</text>
</comment>
<dbReference type="InterPro" id="IPR013766">
    <property type="entry name" value="Thioredoxin_domain"/>
</dbReference>
<keyword evidence="3" id="KW-1015">Disulfide bond</keyword>
<proteinExistence type="predicted"/>
<dbReference type="Pfam" id="PF00578">
    <property type="entry name" value="AhpC-TSA"/>
    <property type="match status" value="1"/>
</dbReference>